<keyword evidence="2 4" id="KW-0418">Kinase</keyword>
<accession>A0A1H3X8B0</accession>
<dbReference type="PANTHER" id="PTHR10584:SF166">
    <property type="entry name" value="RIBOKINASE"/>
    <property type="match status" value="1"/>
</dbReference>
<name>A0A1H3X8B0_9RHOB</name>
<proteinExistence type="predicted"/>
<dbReference type="PANTHER" id="PTHR10584">
    <property type="entry name" value="SUGAR KINASE"/>
    <property type="match status" value="1"/>
</dbReference>
<keyword evidence="1" id="KW-0808">Transferase</keyword>
<evidence type="ECO:0000259" key="3">
    <source>
        <dbReference type="Pfam" id="PF00294"/>
    </source>
</evidence>
<dbReference type="GO" id="GO:0016301">
    <property type="term" value="F:kinase activity"/>
    <property type="evidence" value="ECO:0007669"/>
    <property type="project" value="UniProtKB-KW"/>
</dbReference>
<dbReference type="RefSeq" id="WP_093248771.1">
    <property type="nucleotide sequence ID" value="NZ_FNQM01000002.1"/>
</dbReference>
<dbReference type="InterPro" id="IPR011611">
    <property type="entry name" value="PfkB_dom"/>
</dbReference>
<reference evidence="4 5" key="1">
    <citation type="submission" date="2016-10" db="EMBL/GenBank/DDBJ databases">
        <authorList>
            <person name="de Groot N.N."/>
        </authorList>
    </citation>
    <scope>NUCLEOTIDE SEQUENCE [LARGE SCALE GENOMIC DNA]</scope>
    <source>
        <strain evidence="4 5">DSM 15345</strain>
    </source>
</reference>
<dbReference type="AlphaFoldDB" id="A0A1H3X8B0"/>
<protein>
    <submittedName>
        <fullName evidence="4">Sugar or nucleoside kinase, ribokinase family</fullName>
    </submittedName>
</protein>
<evidence type="ECO:0000313" key="5">
    <source>
        <dbReference type="Proteomes" id="UP000198703"/>
    </source>
</evidence>
<dbReference type="Pfam" id="PF00294">
    <property type="entry name" value="PfkB"/>
    <property type="match status" value="1"/>
</dbReference>
<keyword evidence="5" id="KW-1185">Reference proteome</keyword>
<dbReference type="OrthoDB" id="7869371at2"/>
<dbReference type="Proteomes" id="UP000198703">
    <property type="component" value="Unassembled WGS sequence"/>
</dbReference>
<dbReference type="EMBL" id="FNQM01000002">
    <property type="protein sequence ID" value="SDZ94882.1"/>
    <property type="molecule type" value="Genomic_DNA"/>
</dbReference>
<feature type="domain" description="Carbohydrate kinase PfkB" evidence="3">
    <location>
        <begin position="7"/>
        <end position="283"/>
    </location>
</feature>
<evidence type="ECO:0000256" key="1">
    <source>
        <dbReference type="ARBA" id="ARBA00022679"/>
    </source>
</evidence>
<dbReference type="Gene3D" id="3.40.1190.20">
    <property type="match status" value="1"/>
</dbReference>
<dbReference type="SUPFAM" id="SSF53613">
    <property type="entry name" value="Ribokinase-like"/>
    <property type="match status" value="1"/>
</dbReference>
<evidence type="ECO:0000313" key="4">
    <source>
        <dbReference type="EMBL" id="SDZ94882.1"/>
    </source>
</evidence>
<evidence type="ECO:0000256" key="2">
    <source>
        <dbReference type="ARBA" id="ARBA00022777"/>
    </source>
</evidence>
<dbReference type="STRING" id="89524.SAMN05444370_102293"/>
<sequence>MENAPHIICFGAAHWDVIARARPGARGAAPRGPDAPGVVTVRPGGVALNVACALAAAGFAVSLVSAVGDDDDGDALLARIEAAGVNAGGVIRYAGAGTGRYVAIERADGELVAAVADAAALEAMTPAHLPLDRLAPAALWLTDANPSAAVIRALAMAPGRPPLAADATSEAKAVKLRPVLAELAAIYCNRAEAEAICATGLNAARAAAEALCARGAARAVVTNGVQPAADAGRRGVVTARPDPSPVRSVTGAGDALVAAHAGAALRGATPEAALAAGLAAAGAHARAA</sequence>
<gene>
    <name evidence="4" type="ORF">SAMN05444370_102293</name>
</gene>
<dbReference type="InterPro" id="IPR029056">
    <property type="entry name" value="Ribokinase-like"/>
</dbReference>
<organism evidence="4 5">
    <name type="scientific">Rubrimonas cliftonensis</name>
    <dbReference type="NCBI Taxonomy" id="89524"/>
    <lineage>
        <taxon>Bacteria</taxon>
        <taxon>Pseudomonadati</taxon>
        <taxon>Pseudomonadota</taxon>
        <taxon>Alphaproteobacteria</taxon>
        <taxon>Rhodobacterales</taxon>
        <taxon>Paracoccaceae</taxon>
        <taxon>Rubrimonas</taxon>
    </lineage>
</organism>